<evidence type="ECO:0000313" key="2">
    <source>
        <dbReference type="Proteomes" id="UP001652582"/>
    </source>
</evidence>
<proteinExistence type="predicted"/>
<dbReference type="InterPro" id="IPR038606">
    <property type="entry name" value="To_sf"/>
</dbReference>
<dbReference type="Gene3D" id="3.15.10.30">
    <property type="entry name" value="Haemolymph juvenile hormone binding protein"/>
    <property type="match status" value="1"/>
</dbReference>
<evidence type="ECO:0000313" key="3">
    <source>
        <dbReference type="RefSeq" id="XP_052747512.1"/>
    </source>
</evidence>
<keyword evidence="2" id="KW-1185">Reference proteome</keyword>
<feature type="chain" id="PRO_5047397070" evidence="1">
    <location>
        <begin position="18"/>
        <end position="222"/>
    </location>
</feature>
<evidence type="ECO:0000256" key="1">
    <source>
        <dbReference type="SAM" id="SignalP"/>
    </source>
</evidence>
<name>A0ABM3M8P9_BICAN</name>
<keyword evidence="1" id="KW-0732">Signal</keyword>
<reference evidence="3" key="1">
    <citation type="submission" date="2025-08" db="UniProtKB">
        <authorList>
            <consortium name="RefSeq"/>
        </authorList>
    </citation>
    <scope>IDENTIFICATION</scope>
</reference>
<gene>
    <name evidence="3" type="primary">LOC112044566</name>
</gene>
<accession>A0ABM3M8P9</accession>
<dbReference type="RefSeq" id="XP_052747512.1">
    <property type="nucleotide sequence ID" value="XM_052891552.1"/>
</dbReference>
<feature type="signal peptide" evidence="1">
    <location>
        <begin position="1"/>
        <end position="17"/>
    </location>
</feature>
<dbReference type="GeneID" id="112044566"/>
<protein>
    <submittedName>
        <fullName evidence="3">Uncharacterized protein LOC112044566</fullName>
    </submittedName>
</protein>
<sequence length="222" mass="25235">MKSVVLLCLLVIAGGYALPTSEIVPTQDRIVDYWLIDAIETLTQWIKANGYDPFEFGQNFNWIFFDDTLEIVGYVSRLRFTGASNINIDNLYYNILLGRLDVDFVIPQLFLQIGHYKGQIIQHGVVIYDLEISGSLAINDVRIKGDVLLRLSGGSVQIHNINPQFSIGSIQADPTVIESGRDVSLLVRYFLHVTVPNFLETYKNEINTIIGEQIRQAVNRWW</sequence>
<dbReference type="Proteomes" id="UP001652582">
    <property type="component" value="Chromosome 4"/>
</dbReference>
<organism evidence="2 3">
    <name type="scientific">Bicyclus anynana</name>
    <name type="common">Squinting bush brown butterfly</name>
    <dbReference type="NCBI Taxonomy" id="110368"/>
    <lineage>
        <taxon>Eukaryota</taxon>
        <taxon>Metazoa</taxon>
        <taxon>Ecdysozoa</taxon>
        <taxon>Arthropoda</taxon>
        <taxon>Hexapoda</taxon>
        <taxon>Insecta</taxon>
        <taxon>Pterygota</taxon>
        <taxon>Neoptera</taxon>
        <taxon>Endopterygota</taxon>
        <taxon>Lepidoptera</taxon>
        <taxon>Glossata</taxon>
        <taxon>Ditrysia</taxon>
        <taxon>Papilionoidea</taxon>
        <taxon>Nymphalidae</taxon>
        <taxon>Satyrinae</taxon>
        <taxon>Satyrini</taxon>
        <taxon>Mycalesina</taxon>
        <taxon>Bicyclus</taxon>
    </lineage>
</organism>